<keyword evidence="7" id="KW-1185">Reference proteome</keyword>
<proteinExistence type="predicted"/>
<dbReference type="OrthoDB" id="10251424at2759"/>
<keyword evidence="2" id="KW-0479">Metal-binding</keyword>
<sequence length="118" mass="13744">MGMYLAVRDFMIEYVRMATRLNTSEIERAKNQLKTHLLLQLDGTTPICEEIGRQMLVYGRRIPMKEMLKRIDSVSVDSVTEVCHKYFYDRCPAVACMGPVEVWPDYTAVRDMSFSLRI</sequence>
<evidence type="ECO:0000256" key="1">
    <source>
        <dbReference type="ARBA" id="ARBA00022670"/>
    </source>
</evidence>
<gene>
    <name evidence="6" type="ORF">PXEA_LOCUS9139</name>
</gene>
<reference evidence="6" key="1">
    <citation type="submission" date="2018-11" db="EMBL/GenBank/DDBJ databases">
        <authorList>
            <consortium name="Pathogen Informatics"/>
        </authorList>
    </citation>
    <scope>NUCLEOTIDE SEQUENCE</scope>
</reference>
<dbReference type="InterPro" id="IPR050361">
    <property type="entry name" value="MPP/UQCRC_Complex"/>
</dbReference>
<dbReference type="PANTHER" id="PTHR11851">
    <property type="entry name" value="METALLOPROTEASE"/>
    <property type="match status" value="1"/>
</dbReference>
<keyword evidence="4" id="KW-0862">Zinc</keyword>
<comment type="caution">
    <text evidence="6">The sequence shown here is derived from an EMBL/GenBank/DDBJ whole genome shotgun (WGS) entry which is preliminary data.</text>
</comment>
<keyword evidence="3" id="KW-0378">Hydrolase</keyword>
<dbReference type="PANTHER" id="PTHR11851:SF149">
    <property type="entry name" value="GH01077P"/>
    <property type="match status" value="1"/>
</dbReference>
<name>A0A448WMV5_9PLAT</name>
<protein>
    <recommendedName>
        <fullName evidence="8">Peptidase M16 C-terminal domain-containing protein</fullName>
    </recommendedName>
</protein>
<dbReference type="Proteomes" id="UP000784294">
    <property type="component" value="Unassembled WGS sequence"/>
</dbReference>
<organism evidence="6 7">
    <name type="scientific">Protopolystoma xenopodis</name>
    <dbReference type="NCBI Taxonomy" id="117903"/>
    <lineage>
        <taxon>Eukaryota</taxon>
        <taxon>Metazoa</taxon>
        <taxon>Spiralia</taxon>
        <taxon>Lophotrochozoa</taxon>
        <taxon>Platyhelminthes</taxon>
        <taxon>Monogenea</taxon>
        <taxon>Polyopisthocotylea</taxon>
        <taxon>Polystomatidea</taxon>
        <taxon>Polystomatidae</taxon>
        <taxon>Protopolystoma</taxon>
    </lineage>
</organism>
<evidence type="ECO:0008006" key="8">
    <source>
        <dbReference type="Google" id="ProtNLM"/>
    </source>
</evidence>
<dbReference type="SUPFAM" id="SSF63411">
    <property type="entry name" value="LuxS/MPP-like metallohydrolase"/>
    <property type="match status" value="1"/>
</dbReference>
<accession>A0A448WMV5</accession>
<dbReference type="GO" id="GO:0046872">
    <property type="term" value="F:metal ion binding"/>
    <property type="evidence" value="ECO:0007669"/>
    <property type="project" value="UniProtKB-KW"/>
</dbReference>
<evidence type="ECO:0000256" key="5">
    <source>
        <dbReference type="ARBA" id="ARBA00023049"/>
    </source>
</evidence>
<dbReference type="GO" id="GO:0006627">
    <property type="term" value="P:protein processing involved in protein targeting to mitochondrion"/>
    <property type="evidence" value="ECO:0007669"/>
    <property type="project" value="TreeGrafter"/>
</dbReference>
<dbReference type="GO" id="GO:0004222">
    <property type="term" value="F:metalloendopeptidase activity"/>
    <property type="evidence" value="ECO:0007669"/>
    <property type="project" value="TreeGrafter"/>
</dbReference>
<evidence type="ECO:0000313" key="7">
    <source>
        <dbReference type="Proteomes" id="UP000784294"/>
    </source>
</evidence>
<evidence type="ECO:0000313" key="6">
    <source>
        <dbReference type="EMBL" id="VEL15699.1"/>
    </source>
</evidence>
<keyword evidence="5" id="KW-0482">Metalloprotease</keyword>
<evidence type="ECO:0000256" key="4">
    <source>
        <dbReference type="ARBA" id="ARBA00022833"/>
    </source>
</evidence>
<evidence type="ECO:0000256" key="2">
    <source>
        <dbReference type="ARBA" id="ARBA00022723"/>
    </source>
</evidence>
<dbReference type="GO" id="GO:0005739">
    <property type="term" value="C:mitochondrion"/>
    <property type="evidence" value="ECO:0007669"/>
    <property type="project" value="TreeGrafter"/>
</dbReference>
<evidence type="ECO:0000256" key="3">
    <source>
        <dbReference type="ARBA" id="ARBA00022801"/>
    </source>
</evidence>
<keyword evidence="1" id="KW-0645">Protease</keyword>
<dbReference type="InterPro" id="IPR011249">
    <property type="entry name" value="Metalloenz_LuxS/M16"/>
</dbReference>
<dbReference type="Gene3D" id="3.30.830.10">
    <property type="entry name" value="Metalloenzyme, LuxS/M16 peptidase-like"/>
    <property type="match status" value="1"/>
</dbReference>
<dbReference type="EMBL" id="CAAALY010025523">
    <property type="protein sequence ID" value="VEL15699.1"/>
    <property type="molecule type" value="Genomic_DNA"/>
</dbReference>
<dbReference type="AlphaFoldDB" id="A0A448WMV5"/>